<dbReference type="PRINTS" id="PR00364">
    <property type="entry name" value="DISEASERSIST"/>
</dbReference>
<keyword evidence="1" id="KW-0732">Signal</keyword>
<sequence length="299" mass="33533">MSLFGLSSFLVPFIVALLLCCRRRKIQHESRLLFRQRLREEEAIPDKEARRSLTRSRRLAYFEQQLLTSTDDVAKRKQSLQAIDSLNKWGLVRAGIQRRDLHGMDSYEIEVLEFLEHGHGASSSLLGISGMRGVGKTTLLKLIRTAYRESYPTFDFVFYIEAGGAGFTAGVLRDALARRIGLDPPLSSQATDFPGAQRFFSFFRDSSFLLLLDDVRDGIDLAAAGLPMPLGPRRKVVFTTRNQAVCAKMGCACSNIQMQCLGEDVAWEMFRDCVGDRIISSDPAIEYLAKQIVAVSRLP</sequence>
<reference evidence="5" key="1">
    <citation type="submission" date="2024-06" db="EMBL/GenBank/DDBJ databases">
        <authorList>
            <person name="Ryan C."/>
        </authorList>
    </citation>
    <scope>NUCLEOTIDE SEQUENCE [LARGE SCALE GENOMIC DNA]</scope>
</reference>
<dbReference type="InterPro" id="IPR044974">
    <property type="entry name" value="Disease_R_plants"/>
</dbReference>
<dbReference type="EMBL" id="OZ075113">
    <property type="protein sequence ID" value="CAL5021334.1"/>
    <property type="molecule type" value="Genomic_DNA"/>
</dbReference>
<dbReference type="SUPFAM" id="SSF52540">
    <property type="entry name" value="P-loop containing nucleoside triphosphate hydrolases"/>
    <property type="match status" value="1"/>
</dbReference>
<reference evidence="4 5" key="2">
    <citation type="submission" date="2024-10" db="EMBL/GenBank/DDBJ databases">
        <authorList>
            <person name="Ryan C."/>
        </authorList>
    </citation>
    <scope>NUCLEOTIDE SEQUENCE [LARGE SCALE GENOMIC DNA]</scope>
</reference>
<organism evidence="4 5">
    <name type="scientific">Urochloa decumbens</name>
    <dbReference type="NCBI Taxonomy" id="240449"/>
    <lineage>
        <taxon>Eukaryota</taxon>
        <taxon>Viridiplantae</taxon>
        <taxon>Streptophyta</taxon>
        <taxon>Embryophyta</taxon>
        <taxon>Tracheophyta</taxon>
        <taxon>Spermatophyta</taxon>
        <taxon>Magnoliopsida</taxon>
        <taxon>Liliopsida</taxon>
        <taxon>Poales</taxon>
        <taxon>Poaceae</taxon>
        <taxon>PACMAD clade</taxon>
        <taxon>Panicoideae</taxon>
        <taxon>Panicodae</taxon>
        <taxon>Paniceae</taxon>
        <taxon>Melinidinae</taxon>
        <taxon>Urochloa</taxon>
    </lineage>
</organism>
<keyword evidence="5" id="KW-1185">Reference proteome</keyword>
<dbReference type="InterPro" id="IPR002182">
    <property type="entry name" value="NB-ARC"/>
</dbReference>
<gene>
    <name evidence="3" type="ORF">URODEC1_LOCUS75915</name>
    <name evidence="4" type="ORF">URODEC1_LOCUS95734</name>
</gene>
<dbReference type="EMBL" id="OZ075114">
    <property type="protein sequence ID" value="CAL5057578.1"/>
    <property type="molecule type" value="Genomic_DNA"/>
</dbReference>
<evidence type="ECO:0000313" key="5">
    <source>
        <dbReference type="Proteomes" id="UP001497457"/>
    </source>
</evidence>
<accession>A0ABC9EIH7</accession>
<dbReference type="PANTHER" id="PTHR23155">
    <property type="entry name" value="DISEASE RESISTANCE PROTEIN RP"/>
    <property type="match status" value="1"/>
</dbReference>
<feature type="chain" id="PRO_5044721851" description="NB-ARC domain-containing protein" evidence="1">
    <location>
        <begin position="17"/>
        <end position="299"/>
    </location>
</feature>
<evidence type="ECO:0000313" key="3">
    <source>
        <dbReference type="EMBL" id="CAL5021334.1"/>
    </source>
</evidence>
<protein>
    <recommendedName>
        <fullName evidence="2">NB-ARC domain-containing protein</fullName>
    </recommendedName>
</protein>
<evidence type="ECO:0000259" key="2">
    <source>
        <dbReference type="Pfam" id="PF00931"/>
    </source>
</evidence>
<dbReference type="Proteomes" id="UP001497457">
    <property type="component" value="Chromosome 3rd"/>
</dbReference>
<proteinExistence type="predicted"/>
<name>A0ABC9EIH7_9POAL</name>
<dbReference type="AlphaFoldDB" id="A0ABC9EIH7"/>
<dbReference type="PANTHER" id="PTHR23155:SF1224">
    <property type="entry name" value="OS09G0272900 PROTEIN"/>
    <property type="match status" value="1"/>
</dbReference>
<dbReference type="Pfam" id="PF00931">
    <property type="entry name" value="NB-ARC"/>
    <property type="match status" value="1"/>
</dbReference>
<evidence type="ECO:0000256" key="1">
    <source>
        <dbReference type="SAM" id="SignalP"/>
    </source>
</evidence>
<feature type="domain" description="NB-ARC" evidence="2">
    <location>
        <begin position="112"/>
        <end position="276"/>
    </location>
</feature>
<evidence type="ECO:0000313" key="4">
    <source>
        <dbReference type="EMBL" id="CAL5057578.1"/>
    </source>
</evidence>
<dbReference type="Gene3D" id="3.40.50.300">
    <property type="entry name" value="P-loop containing nucleotide triphosphate hydrolases"/>
    <property type="match status" value="1"/>
</dbReference>
<dbReference type="InterPro" id="IPR027417">
    <property type="entry name" value="P-loop_NTPase"/>
</dbReference>
<dbReference type="Proteomes" id="UP001497457">
    <property type="component" value="Chromosome 4rd"/>
</dbReference>
<feature type="signal peptide" evidence="1">
    <location>
        <begin position="1"/>
        <end position="16"/>
    </location>
</feature>